<evidence type="ECO:0000313" key="4">
    <source>
        <dbReference type="Proteomes" id="UP001396898"/>
    </source>
</evidence>
<keyword evidence="4" id="KW-1185">Reference proteome</keyword>
<dbReference type="InterPro" id="IPR001357">
    <property type="entry name" value="BRCT_dom"/>
</dbReference>
<dbReference type="Gene3D" id="3.40.50.10190">
    <property type="entry name" value="BRCT domain"/>
    <property type="match status" value="1"/>
</dbReference>
<reference evidence="3 4" key="1">
    <citation type="submission" date="2023-01" db="EMBL/GenBank/DDBJ databases">
        <title>Analysis of 21 Apiospora genomes using comparative genomics revels a genus with tremendous synthesis potential of carbohydrate active enzymes and secondary metabolites.</title>
        <authorList>
            <person name="Sorensen T."/>
        </authorList>
    </citation>
    <scope>NUCLEOTIDE SEQUENCE [LARGE SCALE GENOMIC DNA]</scope>
    <source>
        <strain evidence="3 4">CBS 20057</strain>
    </source>
</reference>
<name>A0ABR1R3X7_9PEZI</name>
<feature type="compositionally biased region" description="Basic and acidic residues" evidence="1">
    <location>
        <begin position="302"/>
        <end position="313"/>
    </location>
</feature>
<proteinExistence type="predicted"/>
<dbReference type="EMBL" id="JAQQWI010000019">
    <property type="protein sequence ID" value="KAK7998879.1"/>
    <property type="molecule type" value="Genomic_DNA"/>
</dbReference>
<evidence type="ECO:0000259" key="2">
    <source>
        <dbReference type="PROSITE" id="PS50172"/>
    </source>
</evidence>
<feature type="region of interest" description="Disordered" evidence="1">
    <location>
        <begin position="382"/>
        <end position="412"/>
    </location>
</feature>
<evidence type="ECO:0000256" key="1">
    <source>
        <dbReference type="SAM" id="MobiDB-lite"/>
    </source>
</evidence>
<feature type="compositionally biased region" description="Acidic residues" evidence="1">
    <location>
        <begin position="403"/>
        <end position="412"/>
    </location>
</feature>
<dbReference type="InterPro" id="IPR036420">
    <property type="entry name" value="BRCT_dom_sf"/>
</dbReference>
<feature type="compositionally biased region" description="Acidic residues" evidence="1">
    <location>
        <begin position="314"/>
        <end position="329"/>
    </location>
</feature>
<protein>
    <recommendedName>
        <fullName evidence="2">BRCT domain-containing protein</fullName>
    </recommendedName>
</protein>
<feature type="region of interest" description="Disordered" evidence="1">
    <location>
        <begin position="302"/>
        <end position="340"/>
    </location>
</feature>
<organism evidence="3 4">
    <name type="scientific">Apiospora marii</name>
    <dbReference type="NCBI Taxonomy" id="335849"/>
    <lineage>
        <taxon>Eukaryota</taxon>
        <taxon>Fungi</taxon>
        <taxon>Dikarya</taxon>
        <taxon>Ascomycota</taxon>
        <taxon>Pezizomycotina</taxon>
        <taxon>Sordariomycetes</taxon>
        <taxon>Xylariomycetidae</taxon>
        <taxon>Amphisphaeriales</taxon>
        <taxon>Apiosporaceae</taxon>
        <taxon>Apiospora</taxon>
    </lineage>
</organism>
<dbReference type="SUPFAM" id="SSF52113">
    <property type="entry name" value="BRCT domain"/>
    <property type="match status" value="1"/>
</dbReference>
<evidence type="ECO:0000313" key="3">
    <source>
        <dbReference type="EMBL" id="KAK7998879.1"/>
    </source>
</evidence>
<accession>A0ABR1R3X7</accession>
<feature type="compositionally biased region" description="Acidic residues" evidence="1">
    <location>
        <begin position="382"/>
        <end position="392"/>
    </location>
</feature>
<sequence length="412" mass="45839">MSLCATPRNIFGGVVVATTGNVEQGRKDFSDVDIQRYLKHWGGSFSFDLDDSVTHLVALPEEVNIIKKRPARVNSALKLKKTIVRLEWLEDSLMQARKLPITEYLLAKGGRAVAQTLRAKREKEQKKAAREDEIGKNYPHARRFHEYIDMPTRFLTDSATGLFRPYSDETFFRYEVTLTRGDKGERYQVTLFESNAQPHTYQVGRIYRKSKGAKQLYDRMAGPDAGVPFNAALKEFKAFFARKTGVQWDDRVGVFYKGKGKVASDDFVYELPTRGKPIGLVKGKVPDLDMLTGPDISVDEAASDHVEEVKEVKEEEDQQENPADATEEEAVCHDGNDDDCDEKEQVCVADDRAMDDIDDTSNGGASIGTITLPIISAVADDANDSGVEDEDVASSNVNGMEIGLDDEGYSSI</sequence>
<comment type="caution">
    <text evidence="3">The sequence shown here is derived from an EMBL/GenBank/DDBJ whole genome shotgun (WGS) entry which is preliminary data.</text>
</comment>
<feature type="domain" description="BRCT" evidence="2">
    <location>
        <begin position="6"/>
        <end position="106"/>
    </location>
</feature>
<dbReference type="Proteomes" id="UP001396898">
    <property type="component" value="Unassembled WGS sequence"/>
</dbReference>
<dbReference type="CDD" id="cd00027">
    <property type="entry name" value="BRCT"/>
    <property type="match status" value="1"/>
</dbReference>
<dbReference type="PROSITE" id="PS50172">
    <property type="entry name" value="BRCT"/>
    <property type="match status" value="1"/>
</dbReference>
<gene>
    <name evidence="3" type="ORF">PG991_014554</name>
</gene>
<dbReference type="Pfam" id="PF00533">
    <property type="entry name" value="BRCT"/>
    <property type="match status" value="1"/>
</dbReference>